<dbReference type="NCBIfam" id="NF000270">
    <property type="entry name" value="bla_class_D_alt"/>
    <property type="match status" value="1"/>
</dbReference>
<organism evidence="10 11">
    <name type="scientific">Roseovarius pelagicus</name>
    <dbReference type="NCBI Taxonomy" id="2980108"/>
    <lineage>
        <taxon>Bacteria</taxon>
        <taxon>Pseudomonadati</taxon>
        <taxon>Pseudomonadota</taxon>
        <taxon>Alphaproteobacteria</taxon>
        <taxon>Rhodobacterales</taxon>
        <taxon>Roseobacteraceae</taxon>
        <taxon>Roseovarius</taxon>
    </lineage>
</organism>
<evidence type="ECO:0000256" key="8">
    <source>
        <dbReference type="SAM" id="SignalP"/>
    </source>
</evidence>
<evidence type="ECO:0000313" key="11">
    <source>
        <dbReference type="Proteomes" id="UP001064087"/>
    </source>
</evidence>
<dbReference type="Gene3D" id="3.40.710.10">
    <property type="entry name" value="DD-peptidase/beta-lactamase superfamily"/>
    <property type="match status" value="1"/>
</dbReference>
<dbReference type="Proteomes" id="UP001064087">
    <property type="component" value="Chromosome"/>
</dbReference>
<evidence type="ECO:0000256" key="6">
    <source>
        <dbReference type="ARBA" id="ARBA00023251"/>
    </source>
</evidence>
<keyword evidence="4 8" id="KW-0732">Signal</keyword>
<dbReference type="EC" id="3.5.2.6" evidence="3 7"/>
<comment type="catalytic activity">
    <reaction evidence="1 7">
        <text>a beta-lactam + H2O = a substituted beta-amino acid</text>
        <dbReference type="Rhea" id="RHEA:20401"/>
        <dbReference type="ChEBI" id="CHEBI:15377"/>
        <dbReference type="ChEBI" id="CHEBI:35627"/>
        <dbReference type="ChEBI" id="CHEBI:140347"/>
        <dbReference type="EC" id="3.5.2.6"/>
    </reaction>
</comment>
<evidence type="ECO:0000256" key="2">
    <source>
        <dbReference type="ARBA" id="ARBA00007898"/>
    </source>
</evidence>
<keyword evidence="5 7" id="KW-0378">Hydrolase</keyword>
<evidence type="ECO:0000256" key="7">
    <source>
        <dbReference type="RuleBase" id="RU361140"/>
    </source>
</evidence>
<keyword evidence="11" id="KW-1185">Reference proteome</keyword>
<accession>A0ABY6DEF1</accession>
<dbReference type="RefSeq" id="WP_263048761.1">
    <property type="nucleotide sequence ID" value="NZ_CP106738.1"/>
</dbReference>
<dbReference type="Pfam" id="PF00905">
    <property type="entry name" value="Transpeptidase"/>
    <property type="match status" value="1"/>
</dbReference>
<dbReference type="PANTHER" id="PTHR30627:SF6">
    <property type="entry name" value="BETA-LACTAMASE YBXI-RELATED"/>
    <property type="match status" value="1"/>
</dbReference>
<dbReference type="InterPro" id="IPR050515">
    <property type="entry name" value="Beta-lactam/transpept"/>
</dbReference>
<comment type="similarity">
    <text evidence="2 7">Belongs to the class-D beta-lactamase family.</text>
</comment>
<protein>
    <recommendedName>
        <fullName evidence="3 7">Beta-lactamase</fullName>
        <ecNumber evidence="3 7">3.5.2.6</ecNumber>
    </recommendedName>
</protein>
<dbReference type="InterPro" id="IPR002137">
    <property type="entry name" value="Beta-lactam_class-D_AS"/>
</dbReference>
<evidence type="ECO:0000259" key="9">
    <source>
        <dbReference type="Pfam" id="PF00905"/>
    </source>
</evidence>
<dbReference type="EMBL" id="CP106738">
    <property type="protein sequence ID" value="UXX84536.1"/>
    <property type="molecule type" value="Genomic_DNA"/>
</dbReference>
<dbReference type="InterPro" id="IPR012338">
    <property type="entry name" value="Beta-lactam/transpept-like"/>
</dbReference>
<evidence type="ECO:0000256" key="1">
    <source>
        <dbReference type="ARBA" id="ARBA00001526"/>
    </source>
</evidence>
<dbReference type="InterPro" id="IPR001460">
    <property type="entry name" value="PCN-bd_Tpept"/>
</dbReference>
<proteinExistence type="inferred from homology"/>
<dbReference type="PANTHER" id="PTHR30627">
    <property type="entry name" value="PEPTIDOGLYCAN D,D-TRANSPEPTIDASE"/>
    <property type="match status" value="1"/>
</dbReference>
<evidence type="ECO:0000256" key="5">
    <source>
        <dbReference type="ARBA" id="ARBA00022801"/>
    </source>
</evidence>
<feature type="chain" id="PRO_5045779385" description="Beta-lactamase" evidence="8">
    <location>
        <begin position="22"/>
        <end position="266"/>
    </location>
</feature>
<reference evidence="10" key="1">
    <citation type="submission" date="2022-10" db="EMBL/GenBank/DDBJ databases">
        <title>Roseovarius pelagicus sp. nov., isolated from Arctic seawater.</title>
        <authorList>
            <person name="Hong Y.W."/>
            <person name="Hwang C.Y."/>
        </authorList>
    </citation>
    <scope>NUCLEOTIDE SEQUENCE</scope>
    <source>
        <strain evidence="10">HL-MP18</strain>
    </source>
</reference>
<dbReference type="SUPFAM" id="SSF56601">
    <property type="entry name" value="beta-lactamase/transpeptidase-like"/>
    <property type="match status" value="1"/>
</dbReference>
<evidence type="ECO:0000256" key="3">
    <source>
        <dbReference type="ARBA" id="ARBA00012865"/>
    </source>
</evidence>
<gene>
    <name evidence="10" type="primary">blaOXA</name>
    <name evidence="10" type="ORF">N7U68_07815</name>
</gene>
<keyword evidence="6 7" id="KW-0046">Antibiotic resistance</keyword>
<sequence length="266" mass="30079">MKPLLFVVLVCTALLPRSVNAKMTCTVVLDMDTATVLHRQGACDKRLTPASTFKVALALIGFESGYLVSTDAPEMPFKEGYPDWRGDLWRQNITPKTWIEYSVVWYSQLITRAIGKETITEYLQKFSYGNADFSGDAGYDNALERAWIASSLKISADDQIHFLHRMLTHQLPVSAQAVRLTTSLIEKTTAENGWIVHGKTGLAFPRRADRSFDRDRAIGWFVGWAEKDDRRVVFAKVIQDELEQEQTPSNRARNSLLRELPTLIAP</sequence>
<feature type="domain" description="Penicillin-binding protein transpeptidase" evidence="9">
    <location>
        <begin position="39"/>
        <end position="249"/>
    </location>
</feature>
<evidence type="ECO:0000256" key="4">
    <source>
        <dbReference type="ARBA" id="ARBA00022729"/>
    </source>
</evidence>
<dbReference type="GO" id="GO:0008800">
    <property type="term" value="F:beta-lactamase activity"/>
    <property type="evidence" value="ECO:0007669"/>
    <property type="project" value="UniProtKB-EC"/>
</dbReference>
<evidence type="ECO:0000313" key="10">
    <source>
        <dbReference type="EMBL" id="UXX84536.1"/>
    </source>
</evidence>
<name>A0ABY6DEF1_9RHOB</name>
<feature type="signal peptide" evidence="8">
    <location>
        <begin position="1"/>
        <end position="21"/>
    </location>
</feature>
<dbReference type="PROSITE" id="PS00337">
    <property type="entry name" value="BETA_LACTAMASE_D"/>
    <property type="match status" value="1"/>
</dbReference>